<organism evidence="1 2">
    <name type="scientific">Lindgomyces ingoldianus</name>
    <dbReference type="NCBI Taxonomy" id="673940"/>
    <lineage>
        <taxon>Eukaryota</taxon>
        <taxon>Fungi</taxon>
        <taxon>Dikarya</taxon>
        <taxon>Ascomycota</taxon>
        <taxon>Pezizomycotina</taxon>
        <taxon>Dothideomycetes</taxon>
        <taxon>Pleosporomycetidae</taxon>
        <taxon>Pleosporales</taxon>
        <taxon>Lindgomycetaceae</taxon>
        <taxon>Lindgomyces</taxon>
    </lineage>
</organism>
<evidence type="ECO:0000313" key="1">
    <source>
        <dbReference type="EMBL" id="KAF2469203.1"/>
    </source>
</evidence>
<evidence type="ECO:0000313" key="2">
    <source>
        <dbReference type="Proteomes" id="UP000799755"/>
    </source>
</evidence>
<dbReference type="Proteomes" id="UP000799755">
    <property type="component" value="Unassembled WGS sequence"/>
</dbReference>
<reference evidence="1" key="1">
    <citation type="journal article" date="2020" name="Stud. Mycol.">
        <title>101 Dothideomycetes genomes: a test case for predicting lifestyles and emergence of pathogens.</title>
        <authorList>
            <person name="Haridas S."/>
            <person name="Albert R."/>
            <person name="Binder M."/>
            <person name="Bloem J."/>
            <person name="Labutti K."/>
            <person name="Salamov A."/>
            <person name="Andreopoulos B."/>
            <person name="Baker S."/>
            <person name="Barry K."/>
            <person name="Bills G."/>
            <person name="Bluhm B."/>
            <person name="Cannon C."/>
            <person name="Castanera R."/>
            <person name="Culley D."/>
            <person name="Daum C."/>
            <person name="Ezra D."/>
            <person name="Gonzalez J."/>
            <person name="Henrissat B."/>
            <person name="Kuo A."/>
            <person name="Liang C."/>
            <person name="Lipzen A."/>
            <person name="Lutzoni F."/>
            <person name="Magnuson J."/>
            <person name="Mondo S."/>
            <person name="Nolan M."/>
            <person name="Ohm R."/>
            <person name="Pangilinan J."/>
            <person name="Park H.-J."/>
            <person name="Ramirez L."/>
            <person name="Alfaro M."/>
            <person name="Sun H."/>
            <person name="Tritt A."/>
            <person name="Yoshinaga Y."/>
            <person name="Zwiers L.-H."/>
            <person name="Turgeon B."/>
            <person name="Goodwin S."/>
            <person name="Spatafora J."/>
            <person name="Crous P."/>
            <person name="Grigoriev I."/>
        </authorList>
    </citation>
    <scope>NUCLEOTIDE SEQUENCE</scope>
    <source>
        <strain evidence="1">ATCC 200398</strain>
    </source>
</reference>
<gene>
    <name evidence="1" type="ORF">BDR25DRAFT_394534</name>
</gene>
<dbReference type="EMBL" id="MU003513">
    <property type="protein sequence ID" value="KAF2469203.1"/>
    <property type="molecule type" value="Genomic_DNA"/>
</dbReference>
<keyword evidence="2" id="KW-1185">Reference proteome</keyword>
<protein>
    <submittedName>
        <fullName evidence="1">Uncharacterized protein</fullName>
    </submittedName>
</protein>
<sequence>MALVRPWVSLAAPSTTNIRGNLKGQVYGLAVAPMRSMYDLIRIRKLRGSVQWKPNSTYPEGDFILEGLYSGGETGIPVYLVLFLSSNAEGWEEFGFTDRDMLRHLCVSRVYYMPDPIAKSRSCSCSFALWLSTSQTSAWRSPGWWREVPLRSKCINPSEAIWRYVEQHDDVWLNMLGASDLEPFQDRRLNDARRHTSFLPGLQKRNLTCSNANKESILTEKWRFFPQPRSVYSAPVASYPSKGVVLDHHVARFQLNCFAALSRPKTGSSELLFKSPSYSGREALSLSLNKNYEFQFIPEIREMKIEQYQLQLAYQGYEFSRTPCLLSALPLFGESQTVLARVLNRTDRLLIAKKFMSRRIVARFESFLNSLRWQTGPRVEVRRTTNRSLEANQSHIVCSNGALQALLLLALSHMTVSHAYGTPPSFTHIDMIGDYRVYNRIAVFGIDKWNTCSSKPGHPPLHFVCYGTPKKVEKLRCSFIELSLSTQYPSHCRISQTLIQRQRPPHC</sequence>
<name>A0ACB6QQD2_9PLEO</name>
<comment type="caution">
    <text evidence="1">The sequence shown here is derived from an EMBL/GenBank/DDBJ whole genome shotgun (WGS) entry which is preliminary data.</text>
</comment>
<accession>A0ACB6QQD2</accession>
<proteinExistence type="predicted"/>